<dbReference type="EMBL" id="CP018789">
    <property type="protein sequence ID" value="ARQ99881.1"/>
    <property type="molecule type" value="Genomic_DNA"/>
</dbReference>
<organism evidence="2 4">
    <name type="scientific">Campylobacter porcelli</name>
    <dbReference type="NCBI Taxonomy" id="1660073"/>
    <lineage>
        <taxon>Bacteria</taxon>
        <taxon>Pseudomonadati</taxon>
        <taxon>Campylobacterota</taxon>
        <taxon>Epsilonproteobacteria</taxon>
        <taxon>Campylobacterales</taxon>
        <taxon>Campylobacteraceae</taxon>
        <taxon>Campylobacter</taxon>
    </lineage>
</organism>
<reference evidence="3 5" key="3">
    <citation type="submission" date="2024-01" db="EMBL/GenBank/DDBJ databases">
        <title>Campylobacter porcellus sp. nov.</title>
        <authorList>
            <person name="Papic B."/>
            <person name="Gruntar I."/>
        </authorList>
    </citation>
    <scope>NUCLEOTIDE SEQUENCE [LARGE SCALE GENOMIC DNA]</scope>
    <source>
        <strain evidence="3 5">CX2-4855-23</strain>
    </source>
</reference>
<gene>
    <name evidence="2" type="ORF">CSUIS_0025</name>
    <name evidence="3" type="ORF">V2I23_03350</name>
</gene>
<dbReference type="AlphaFoldDB" id="A0A1X9SUC5"/>
<keyword evidence="1" id="KW-0472">Membrane</keyword>
<dbReference type="RefSeq" id="WP_086237561.1">
    <property type="nucleotide sequence ID" value="NZ_CP018789.1"/>
</dbReference>
<keyword evidence="1" id="KW-0812">Transmembrane</keyword>
<dbReference type="KEGG" id="camy:CSUIS_0025"/>
<dbReference type="EMBL" id="JAZBRD010000003">
    <property type="protein sequence ID" value="MEE3744325.1"/>
    <property type="molecule type" value="Genomic_DNA"/>
</dbReference>
<evidence type="ECO:0000313" key="4">
    <source>
        <dbReference type="Proteomes" id="UP000194260"/>
    </source>
</evidence>
<reference evidence="2" key="2">
    <citation type="journal article" date="2017" name="Genome Biol. Evol.">
        <title>Comparative genomic analysis identifies a Campylobacter clade deficient in selenium metabolism.</title>
        <authorList>
            <person name="Miller W.G."/>
            <person name="Yee E."/>
            <person name="Lopes B.S."/>
            <person name="Chapman M.H."/>
            <person name="Huynh S."/>
            <person name="Bono J.L."/>
            <person name="Parker C.T."/>
            <person name="Strachan N.J.C."/>
            <person name="Forbes K.J."/>
        </authorList>
    </citation>
    <scope>NUCLEOTIDE SEQUENCE [LARGE SCALE GENOMIC DNA]</scope>
    <source>
        <strain evidence="2">RM6137</strain>
    </source>
</reference>
<evidence type="ECO:0000313" key="5">
    <source>
        <dbReference type="Proteomes" id="UP001331664"/>
    </source>
</evidence>
<reference evidence="4" key="1">
    <citation type="journal article" date="2017" name="Genome Biol. Evol.">
        <title>Comparative Genomic Analysis Identifies a Campylobacter Clade Deficient in Selenium Metabolism.</title>
        <authorList>
            <person name="Miller W.G."/>
            <person name="Yee E."/>
            <person name="Lopes B.S."/>
            <person name="Chapman M.H."/>
            <person name="Huynh S."/>
            <person name="Bono J.L."/>
            <person name="Parker C.T."/>
            <person name="Strachan N.J.C."/>
            <person name="Forbes K.J."/>
        </authorList>
    </citation>
    <scope>NUCLEOTIDE SEQUENCE [LARGE SCALE GENOMIC DNA]</scope>
    <source>
        <strain evidence="4">RM6137</strain>
    </source>
</reference>
<dbReference type="Proteomes" id="UP000194260">
    <property type="component" value="Chromosome"/>
</dbReference>
<dbReference type="Proteomes" id="UP001331664">
    <property type="component" value="Unassembled WGS sequence"/>
</dbReference>
<evidence type="ECO:0000256" key="1">
    <source>
        <dbReference type="SAM" id="Phobius"/>
    </source>
</evidence>
<evidence type="ECO:0000313" key="3">
    <source>
        <dbReference type="EMBL" id="MEE3744325.1"/>
    </source>
</evidence>
<proteinExistence type="predicted"/>
<accession>A0A1X9SUC5</accession>
<keyword evidence="1" id="KW-1133">Transmembrane helix</keyword>
<feature type="transmembrane region" description="Helical" evidence="1">
    <location>
        <begin position="12"/>
        <end position="33"/>
    </location>
</feature>
<name>A0A1X9SUC5_9BACT</name>
<sequence length="203" mass="23384">MENLEKERKSIRYKLIFILILAAFVDFIITLALWLFDPFLAIIGGLLAGLWIYFWFKFKFFAKFELGLKDRLRDEIIKELNLNKVDDNLPSINSHFNHIVSSVSEFGLFSLSGFSVRDICVKSTDEMLFYGILISGKISKNIEPKESLLGYKSSYFIDDGYLSLYIHTDADTIVANLKTPLNISYKSAMDNIKEIIKIINQLD</sequence>
<keyword evidence="5" id="KW-1185">Reference proteome</keyword>
<feature type="transmembrane region" description="Helical" evidence="1">
    <location>
        <begin position="39"/>
        <end position="56"/>
    </location>
</feature>
<protein>
    <submittedName>
        <fullName evidence="2">Uncharacterized protein</fullName>
    </submittedName>
</protein>
<dbReference type="STRING" id="1660073.CSUIS_0025"/>
<evidence type="ECO:0000313" key="2">
    <source>
        <dbReference type="EMBL" id="ARQ99881.1"/>
    </source>
</evidence>